<name>A0A1D7TND3_9BACT</name>
<sequence>MSKMIEIGVCGAHMEGLPLNHQLLNLEATFVKACKTAVGYRLFNVPEKNPPRPGILKDASSPYALELEVWQMPLENFGAFMVQIASPLCIGTVVLEDGSSVYGFLCEGDALKGAEEISELGGWRKYLTCKAQ</sequence>
<dbReference type="Pfam" id="PF21986">
    <property type="entry name" value="AH_C"/>
    <property type="match status" value="1"/>
</dbReference>
<dbReference type="RefSeq" id="WP_069479025.1">
    <property type="nucleotide sequence ID" value="NZ_CP017111.1"/>
</dbReference>
<dbReference type="AlphaFoldDB" id="A0A1D7TND3"/>
<accession>A0A1D7TND3</accession>
<dbReference type="EC" id="3.5.1.54" evidence="2"/>
<protein>
    <submittedName>
        <fullName evidence="2">Allophanate hydrolase chain B</fullName>
        <ecNumber evidence="2">3.5.1.54</ecNumber>
    </submittedName>
</protein>
<dbReference type="STRING" id="1193502.SHALO_2737"/>
<feature type="domain" description="Allophanate hydrolase C-terminal" evidence="1">
    <location>
        <begin position="6"/>
        <end position="127"/>
    </location>
</feature>
<proteinExistence type="predicted"/>
<dbReference type="GO" id="GO:0004039">
    <property type="term" value="F:allophanate hydrolase activity"/>
    <property type="evidence" value="ECO:0007669"/>
    <property type="project" value="UniProtKB-EC"/>
</dbReference>
<gene>
    <name evidence="2" type="ORF">SHALO_2737</name>
</gene>
<reference evidence="3" key="1">
    <citation type="submission" date="2016-08" db="EMBL/GenBank/DDBJ databases">
        <title>Complete genome sequence of the organohalide-respiring Epsilonproteobacterium Sulfurospirillum halorespirans.</title>
        <authorList>
            <person name="Goris T."/>
            <person name="Zimmermann J."/>
            <person name="Schenz B."/>
            <person name="Lemos M."/>
            <person name="Hackermueller J."/>
            <person name="Diekert G."/>
        </authorList>
    </citation>
    <scope>NUCLEOTIDE SEQUENCE [LARGE SCALE GENOMIC DNA]</scope>
    <source>
        <strain>DSM 13726</strain>
        <strain evidence="3">PCE-M2</strain>
    </source>
</reference>
<evidence type="ECO:0000259" key="1">
    <source>
        <dbReference type="Pfam" id="PF21986"/>
    </source>
</evidence>
<keyword evidence="2" id="KW-0378">Hydrolase</keyword>
<organism evidence="2 3">
    <name type="scientific">Sulfurospirillum halorespirans DSM 13726</name>
    <dbReference type="NCBI Taxonomy" id="1193502"/>
    <lineage>
        <taxon>Bacteria</taxon>
        <taxon>Pseudomonadati</taxon>
        <taxon>Campylobacterota</taxon>
        <taxon>Epsilonproteobacteria</taxon>
        <taxon>Campylobacterales</taxon>
        <taxon>Sulfurospirillaceae</taxon>
        <taxon>Sulfurospirillum</taxon>
    </lineage>
</organism>
<dbReference type="InterPro" id="IPR053844">
    <property type="entry name" value="AH_C"/>
</dbReference>
<dbReference type="Gene3D" id="3.10.490.10">
    <property type="entry name" value="Gamma-glutamyl cyclotransferase-like"/>
    <property type="match status" value="1"/>
</dbReference>
<evidence type="ECO:0000313" key="3">
    <source>
        <dbReference type="Proteomes" id="UP000094609"/>
    </source>
</evidence>
<dbReference type="EMBL" id="CP017111">
    <property type="protein sequence ID" value="AOO66495.1"/>
    <property type="molecule type" value="Genomic_DNA"/>
</dbReference>
<keyword evidence="3" id="KW-1185">Reference proteome</keyword>
<dbReference type="Proteomes" id="UP000094609">
    <property type="component" value="Chromosome"/>
</dbReference>
<evidence type="ECO:0000313" key="2">
    <source>
        <dbReference type="EMBL" id="AOO66495.1"/>
    </source>
</evidence>
<dbReference type="KEGG" id="shal:SHALO_2737"/>